<protein>
    <submittedName>
        <fullName evidence="1">Uncharacterized protein</fullName>
    </submittedName>
</protein>
<dbReference type="EMBL" id="JACMRX010000002">
    <property type="protein sequence ID" value="KAF7994649.1"/>
    <property type="molecule type" value="Genomic_DNA"/>
</dbReference>
<sequence length="84" mass="10167">MSRDVLYRCEDTIMTRLIGLYIEVRENSIDCKEPALDHINRRSIKYWQYEERRRQFMLCVERLRDNYNTSSISSIPTNSQCDNL</sequence>
<organism evidence="1 2">
    <name type="scientific">Aphidius gifuensis</name>
    <name type="common">Parasitoid wasp</name>
    <dbReference type="NCBI Taxonomy" id="684658"/>
    <lineage>
        <taxon>Eukaryota</taxon>
        <taxon>Metazoa</taxon>
        <taxon>Ecdysozoa</taxon>
        <taxon>Arthropoda</taxon>
        <taxon>Hexapoda</taxon>
        <taxon>Insecta</taxon>
        <taxon>Pterygota</taxon>
        <taxon>Neoptera</taxon>
        <taxon>Endopterygota</taxon>
        <taxon>Hymenoptera</taxon>
        <taxon>Apocrita</taxon>
        <taxon>Ichneumonoidea</taxon>
        <taxon>Braconidae</taxon>
        <taxon>Aphidiinae</taxon>
        <taxon>Aphidius</taxon>
    </lineage>
</organism>
<dbReference type="AlphaFoldDB" id="A0A835CS64"/>
<evidence type="ECO:0000313" key="2">
    <source>
        <dbReference type="Proteomes" id="UP000639338"/>
    </source>
</evidence>
<evidence type="ECO:0000313" key="1">
    <source>
        <dbReference type="EMBL" id="KAF7994649.1"/>
    </source>
</evidence>
<dbReference type="Proteomes" id="UP000639338">
    <property type="component" value="Unassembled WGS sequence"/>
</dbReference>
<accession>A0A835CS64</accession>
<name>A0A835CS64_APHGI</name>
<keyword evidence="2" id="KW-1185">Reference proteome</keyword>
<proteinExistence type="predicted"/>
<reference evidence="1 2" key="1">
    <citation type="submission" date="2020-08" db="EMBL/GenBank/DDBJ databases">
        <title>Aphidius gifuensis genome sequencing and assembly.</title>
        <authorList>
            <person name="Du Z."/>
        </authorList>
    </citation>
    <scope>NUCLEOTIDE SEQUENCE [LARGE SCALE GENOMIC DNA]</scope>
    <source>
        <strain evidence="1">YNYX2018</strain>
        <tissue evidence="1">Adults</tissue>
    </source>
</reference>
<comment type="caution">
    <text evidence="1">The sequence shown here is derived from an EMBL/GenBank/DDBJ whole genome shotgun (WGS) entry which is preliminary data.</text>
</comment>
<gene>
    <name evidence="1" type="ORF">HCN44_004121</name>
</gene>